<organism evidence="10 11">
    <name type="scientific">Hevea brasiliensis</name>
    <name type="common">Para rubber tree</name>
    <name type="synonym">Siphonia brasiliensis</name>
    <dbReference type="NCBI Taxonomy" id="3981"/>
    <lineage>
        <taxon>Eukaryota</taxon>
        <taxon>Viridiplantae</taxon>
        <taxon>Streptophyta</taxon>
        <taxon>Embryophyta</taxon>
        <taxon>Tracheophyta</taxon>
        <taxon>Spermatophyta</taxon>
        <taxon>Magnoliopsida</taxon>
        <taxon>eudicotyledons</taxon>
        <taxon>Gunneridae</taxon>
        <taxon>Pentapetalae</taxon>
        <taxon>rosids</taxon>
        <taxon>fabids</taxon>
        <taxon>Malpighiales</taxon>
        <taxon>Euphorbiaceae</taxon>
        <taxon>Crotonoideae</taxon>
        <taxon>Micrandreae</taxon>
        <taxon>Hevea</taxon>
    </lineage>
</organism>
<dbReference type="PANTHER" id="PTHR31403">
    <property type="entry name" value="PHOSPHOLIPASE A1-IBETA2, CHLOROPLASTIC"/>
    <property type="match status" value="1"/>
</dbReference>
<dbReference type="InterPro" id="IPR029058">
    <property type="entry name" value="AB_hydrolase_fold"/>
</dbReference>
<gene>
    <name evidence="10" type="ORF">GH714_019276</name>
</gene>
<keyword evidence="5" id="KW-0378">Hydrolase</keyword>
<accession>A0A6A6MCP7</accession>
<proteinExistence type="inferred from homology"/>
<dbReference type="Proteomes" id="UP000467840">
    <property type="component" value="Chromosome 14"/>
</dbReference>
<evidence type="ECO:0000256" key="6">
    <source>
        <dbReference type="ARBA" id="ARBA00022946"/>
    </source>
</evidence>
<comment type="caution">
    <text evidence="10">The sequence shown here is derived from an EMBL/GenBank/DDBJ whole genome shotgun (WGS) entry which is preliminary data.</text>
</comment>
<keyword evidence="3" id="KW-0150">Chloroplast</keyword>
<name>A0A6A6MCP7_HEVBR</name>
<dbReference type="GO" id="GO:0047714">
    <property type="term" value="F:galactolipase activity"/>
    <property type="evidence" value="ECO:0007669"/>
    <property type="project" value="UniProtKB-ARBA"/>
</dbReference>
<dbReference type="Gene3D" id="3.40.50.1820">
    <property type="entry name" value="alpha/beta hydrolase"/>
    <property type="match status" value="1"/>
</dbReference>
<comment type="subcellular location">
    <subcellularLocation>
        <location evidence="1">Plastid</location>
        <location evidence="1">Chloroplast</location>
    </subcellularLocation>
</comment>
<dbReference type="Pfam" id="PF01764">
    <property type="entry name" value="Lipase_3"/>
    <property type="match status" value="1"/>
</dbReference>
<dbReference type="AlphaFoldDB" id="A0A6A6MCP7"/>
<evidence type="ECO:0000259" key="9">
    <source>
        <dbReference type="Pfam" id="PF01764"/>
    </source>
</evidence>
<dbReference type="CDD" id="cd00519">
    <property type="entry name" value="Lipase_3"/>
    <property type="match status" value="1"/>
</dbReference>
<evidence type="ECO:0000256" key="4">
    <source>
        <dbReference type="ARBA" id="ARBA00022640"/>
    </source>
</evidence>
<evidence type="ECO:0000256" key="8">
    <source>
        <dbReference type="ARBA" id="ARBA00023098"/>
    </source>
</evidence>
<dbReference type="GO" id="GO:0009507">
    <property type="term" value="C:chloroplast"/>
    <property type="evidence" value="ECO:0007669"/>
    <property type="project" value="UniProtKB-SubCell"/>
</dbReference>
<evidence type="ECO:0000256" key="1">
    <source>
        <dbReference type="ARBA" id="ARBA00004229"/>
    </source>
</evidence>
<keyword evidence="11" id="KW-1185">Reference proteome</keyword>
<dbReference type="PANTHER" id="PTHR31403:SF8">
    <property type="entry name" value="PHOSPHOLIPASE A(1) DAD1, CHLOROPLASTIC-LIKE"/>
    <property type="match status" value="1"/>
</dbReference>
<evidence type="ECO:0000256" key="5">
    <source>
        <dbReference type="ARBA" id="ARBA00022801"/>
    </source>
</evidence>
<sequence length="329" mass="36211">MRLPVGAARSCTLPSASKHLELTLHSSTSHLSMRLLNTKFPAITHSQPLNNHYSLLVLCSLTTNSIKLGKKWMEYQGINNWEGLLDPLDDNMRSEILRYGQFVEAAYRSFDFNPSSPTYATSKFPRNSLFAKTGIGETGYRMTKNLRATSGLQLPRWIDRAPSWVSTQSSWIGFVAVCQDKDEIARLGRRDVVIAYRGTATCLEWLENLRATLTCLPFGEGNVGRSSNGPMVESGFLSLYTSSTATYPSLQTSVREEIGRVLEMYGDEPVSFTITGHSLGAALATLTAYDIKSTFENAAMVTAISFGGPRVGTEASDASWTTVGPRYSE</sequence>
<evidence type="ECO:0000256" key="3">
    <source>
        <dbReference type="ARBA" id="ARBA00022528"/>
    </source>
</evidence>
<feature type="domain" description="Fungal lipase-type" evidence="9">
    <location>
        <begin position="193"/>
        <end position="315"/>
    </location>
</feature>
<dbReference type="SUPFAM" id="SSF53474">
    <property type="entry name" value="alpha/beta-Hydrolases"/>
    <property type="match status" value="1"/>
</dbReference>
<evidence type="ECO:0000256" key="2">
    <source>
        <dbReference type="ARBA" id="ARBA00010701"/>
    </source>
</evidence>
<keyword evidence="6" id="KW-0809">Transit peptide</keyword>
<dbReference type="GO" id="GO:0016042">
    <property type="term" value="P:lipid catabolic process"/>
    <property type="evidence" value="ECO:0007669"/>
    <property type="project" value="UniProtKB-KW"/>
</dbReference>
<dbReference type="GO" id="GO:0008970">
    <property type="term" value="F:phospholipase A1 activity"/>
    <property type="evidence" value="ECO:0007669"/>
    <property type="project" value="UniProtKB-ARBA"/>
</dbReference>
<keyword evidence="4" id="KW-0934">Plastid</keyword>
<reference evidence="10 11" key="1">
    <citation type="journal article" date="2020" name="Mol. Plant">
        <title>The Chromosome-Based Rubber Tree Genome Provides New Insights into Spurge Genome Evolution and Rubber Biosynthesis.</title>
        <authorList>
            <person name="Liu J."/>
            <person name="Shi C."/>
            <person name="Shi C.C."/>
            <person name="Li W."/>
            <person name="Zhang Q.J."/>
            <person name="Zhang Y."/>
            <person name="Li K."/>
            <person name="Lu H.F."/>
            <person name="Shi C."/>
            <person name="Zhu S.T."/>
            <person name="Xiao Z.Y."/>
            <person name="Nan H."/>
            <person name="Yue Y."/>
            <person name="Zhu X.G."/>
            <person name="Wu Y."/>
            <person name="Hong X.N."/>
            <person name="Fan G.Y."/>
            <person name="Tong Y."/>
            <person name="Zhang D."/>
            <person name="Mao C.L."/>
            <person name="Liu Y.L."/>
            <person name="Hao S.J."/>
            <person name="Liu W.Q."/>
            <person name="Lv M.Q."/>
            <person name="Zhang H.B."/>
            <person name="Liu Y."/>
            <person name="Hu-Tang G.R."/>
            <person name="Wang J.P."/>
            <person name="Wang J.H."/>
            <person name="Sun Y.H."/>
            <person name="Ni S.B."/>
            <person name="Chen W.B."/>
            <person name="Zhang X.C."/>
            <person name="Jiao Y.N."/>
            <person name="Eichler E.E."/>
            <person name="Li G.H."/>
            <person name="Liu X."/>
            <person name="Gao L.Z."/>
        </authorList>
    </citation>
    <scope>NUCLEOTIDE SEQUENCE [LARGE SCALE GENOMIC DNA]</scope>
    <source>
        <strain evidence="11">cv. GT1</strain>
        <tissue evidence="10">Leaf</tissue>
    </source>
</reference>
<dbReference type="InterPro" id="IPR002921">
    <property type="entry name" value="Fungal_lipase-type"/>
</dbReference>
<comment type="similarity">
    <text evidence="2">Belongs to the AB hydrolase superfamily. Lipase family.</text>
</comment>
<evidence type="ECO:0000313" key="10">
    <source>
        <dbReference type="EMBL" id="KAF2311044.1"/>
    </source>
</evidence>
<keyword evidence="7" id="KW-0442">Lipid degradation</keyword>
<evidence type="ECO:0000313" key="11">
    <source>
        <dbReference type="Proteomes" id="UP000467840"/>
    </source>
</evidence>
<evidence type="ECO:0000256" key="7">
    <source>
        <dbReference type="ARBA" id="ARBA00022963"/>
    </source>
</evidence>
<keyword evidence="8" id="KW-0443">Lipid metabolism</keyword>
<protein>
    <recommendedName>
        <fullName evidence="9">Fungal lipase-type domain-containing protein</fullName>
    </recommendedName>
</protein>
<dbReference type="EMBL" id="JAAGAX010000006">
    <property type="protein sequence ID" value="KAF2311044.1"/>
    <property type="molecule type" value="Genomic_DNA"/>
</dbReference>